<dbReference type="NCBIfam" id="TIGR01444">
    <property type="entry name" value="fkbM_fam"/>
    <property type="match status" value="1"/>
</dbReference>
<organism evidence="3 4">
    <name type="scientific">Hyphobacterium vulgare</name>
    <dbReference type="NCBI Taxonomy" id="1736751"/>
    <lineage>
        <taxon>Bacteria</taxon>
        <taxon>Pseudomonadati</taxon>
        <taxon>Pseudomonadota</taxon>
        <taxon>Alphaproteobacteria</taxon>
        <taxon>Maricaulales</taxon>
        <taxon>Maricaulaceae</taxon>
        <taxon>Hyphobacterium</taxon>
    </lineage>
</organism>
<dbReference type="GO" id="GO:0032259">
    <property type="term" value="P:methylation"/>
    <property type="evidence" value="ECO:0007669"/>
    <property type="project" value="UniProtKB-KW"/>
</dbReference>
<feature type="domain" description="Methyltransferase FkbM" evidence="2">
    <location>
        <begin position="117"/>
        <end position="182"/>
    </location>
</feature>
<dbReference type="EMBL" id="JBHRSV010000003">
    <property type="protein sequence ID" value="MFC2925457.1"/>
    <property type="molecule type" value="Genomic_DNA"/>
</dbReference>
<dbReference type="PANTHER" id="PTHR36973">
    <property type="entry name" value="SLL1456 PROTEIN-RELATED"/>
    <property type="match status" value="1"/>
</dbReference>
<comment type="caution">
    <text evidence="3">The sequence shown here is derived from an EMBL/GenBank/DDBJ whole genome shotgun (WGS) entry which is preliminary data.</text>
</comment>
<keyword evidence="4" id="KW-1185">Reference proteome</keyword>
<keyword evidence="3" id="KW-0808">Transferase</keyword>
<evidence type="ECO:0000313" key="4">
    <source>
        <dbReference type="Proteomes" id="UP001595379"/>
    </source>
</evidence>
<keyword evidence="3" id="KW-0489">Methyltransferase</keyword>
<dbReference type="SUPFAM" id="SSF53335">
    <property type="entry name" value="S-adenosyl-L-methionine-dependent methyltransferases"/>
    <property type="match status" value="1"/>
</dbReference>
<feature type="compositionally biased region" description="Basic and acidic residues" evidence="1">
    <location>
        <begin position="1"/>
        <end position="18"/>
    </location>
</feature>
<evidence type="ECO:0000313" key="3">
    <source>
        <dbReference type="EMBL" id="MFC2925457.1"/>
    </source>
</evidence>
<dbReference type="InterPro" id="IPR029063">
    <property type="entry name" value="SAM-dependent_MTases_sf"/>
</dbReference>
<dbReference type="RefSeq" id="WP_343164765.1">
    <property type="nucleotide sequence ID" value="NZ_JBHRSV010000003.1"/>
</dbReference>
<proteinExistence type="predicted"/>
<reference evidence="4" key="1">
    <citation type="journal article" date="2019" name="Int. J. Syst. Evol. Microbiol.">
        <title>The Global Catalogue of Microorganisms (GCM) 10K type strain sequencing project: providing services to taxonomists for standard genome sequencing and annotation.</title>
        <authorList>
            <consortium name="The Broad Institute Genomics Platform"/>
            <consortium name="The Broad Institute Genome Sequencing Center for Infectious Disease"/>
            <person name="Wu L."/>
            <person name="Ma J."/>
        </authorList>
    </citation>
    <scope>NUCLEOTIDE SEQUENCE [LARGE SCALE GENOMIC DNA]</scope>
    <source>
        <strain evidence="4">KCTC 52487</strain>
    </source>
</reference>
<accession>A0ABV6ZVJ3</accession>
<feature type="region of interest" description="Disordered" evidence="1">
    <location>
        <begin position="1"/>
        <end position="23"/>
    </location>
</feature>
<dbReference type="Gene3D" id="3.40.50.150">
    <property type="entry name" value="Vaccinia Virus protein VP39"/>
    <property type="match status" value="1"/>
</dbReference>
<dbReference type="Proteomes" id="UP001595379">
    <property type="component" value="Unassembled WGS sequence"/>
</dbReference>
<dbReference type="Pfam" id="PF05050">
    <property type="entry name" value="Methyltransf_21"/>
    <property type="match status" value="1"/>
</dbReference>
<dbReference type="PANTHER" id="PTHR36973:SF4">
    <property type="entry name" value="NODULATION PROTEIN"/>
    <property type="match status" value="1"/>
</dbReference>
<gene>
    <name evidence="3" type="ORF">ACFOOR_05010</name>
</gene>
<dbReference type="GO" id="GO:0008168">
    <property type="term" value="F:methyltransferase activity"/>
    <property type="evidence" value="ECO:0007669"/>
    <property type="project" value="UniProtKB-KW"/>
</dbReference>
<sequence>MGLRSRLGDMIRSNERRQRGPTKRQALESLIALGVPVGSVIDVGVQSGTQALIDAFPDRPHLLIEPLAEWNTAIEKTYASAGVSYQLLNEAATTAPGAVTLLLRSVLPGPNVSHAFMVDGDPTGPQYRRVGATTLDAAMRGRDLPAPHLVKVDVDGAEMQVLDGAEETLANASLVILEASVVNLIERGVEMDRRGFQLCELVDFCYYDRRFVQADMIFISRKIIKDHQLEFYRDGFDLARWSEFKV</sequence>
<protein>
    <submittedName>
        <fullName evidence="3">FkbM family methyltransferase</fullName>
    </submittedName>
</protein>
<dbReference type="InterPro" id="IPR006342">
    <property type="entry name" value="FkbM_mtfrase"/>
</dbReference>
<dbReference type="InterPro" id="IPR053188">
    <property type="entry name" value="FkbM_Methyltransferase"/>
</dbReference>
<evidence type="ECO:0000259" key="2">
    <source>
        <dbReference type="Pfam" id="PF05050"/>
    </source>
</evidence>
<name>A0ABV6ZVJ3_9PROT</name>
<evidence type="ECO:0000256" key="1">
    <source>
        <dbReference type="SAM" id="MobiDB-lite"/>
    </source>
</evidence>